<dbReference type="AlphaFoldDB" id="A0A1I7TVV4"/>
<evidence type="ECO:0000313" key="4">
    <source>
        <dbReference type="WBParaSite" id="Csp11.Scaffold629.g12304.t1"/>
    </source>
</evidence>
<keyword evidence="3" id="KW-1185">Reference proteome</keyword>
<dbReference type="Gene3D" id="1.10.10.1940">
    <property type="match status" value="1"/>
</dbReference>
<proteinExistence type="predicted"/>
<comment type="caution">
    <text evidence="1">Lacks conserved residue(s) required for the propagation of feature annotation.</text>
</comment>
<evidence type="ECO:0000313" key="3">
    <source>
        <dbReference type="Proteomes" id="UP000095282"/>
    </source>
</evidence>
<dbReference type="PANTHER" id="PTHR21724">
    <property type="entry name" value="SHKT DOMAIN-CONTAINING PROTEIN"/>
    <property type="match status" value="1"/>
</dbReference>
<name>A0A1I7TVV4_9PELO</name>
<accession>A0A1I7TVV4</accession>
<reference evidence="4" key="1">
    <citation type="submission" date="2016-11" db="UniProtKB">
        <authorList>
            <consortium name="WormBaseParasite"/>
        </authorList>
    </citation>
    <scope>IDENTIFICATION</scope>
</reference>
<feature type="domain" description="ShKT" evidence="2">
    <location>
        <begin position="105"/>
        <end position="151"/>
    </location>
</feature>
<evidence type="ECO:0000256" key="1">
    <source>
        <dbReference type="PROSITE-ProRule" id="PRU01005"/>
    </source>
</evidence>
<protein>
    <submittedName>
        <fullName evidence="4">ShKT domain-containing protein</fullName>
    </submittedName>
</protein>
<dbReference type="PANTHER" id="PTHR21724:SF43">
    <property type="entry name" value="SHKT DOMAIN-CONTAINING PROTEIN"/>
    <property type="match status" value="1"/>
</dbReference>
<dbReference type="WBParaSite" id="Csp11.Scaffold629.g12304.t1">
    <property type="protein sequence ID" value="Csp11.Scaffold629.g12304.t1"/>
    <property type="gene ID" value="Csp11.Scaffold629.g12304"/>
</dbReference>
<dbReference type="eggNOG" id="ENOG502THKQ">
    <property type="taxonomic scope" value="Eukaryota"/>
</dbReference>
<dbReference type="STRING" id="1561998.A0A1I7TVV4"/>
<dbReference type="SMART" id="SM00254">
    <property type="entry name" value="ShKT"/>
    <property type="match status" value="3"/>
</dbReference>
<dbReference type="InterPro" id="IPR003582">
    <property type="entry name" value="ShKT_dom"/>
</dbReference>
<evidence type="ECO:0000259" key="2">
    <source>
        <dbReference type="PROSITE" id="PS51670"/>
    </source>
</evidence>
<dbReference type="Pfam" id="PF01549">
    <property type="entry name" value="ShK"/>
    <property type="match status" value="3"/>
</dbReference>
<organism evidence="3 4">
    <name type="scientific">Caenorhabditis tropicalis</name>
    <dbReference type="NCBI Taxonomy" id="1561998"/>
    <lineage>
        <taxon>Eukaryota</taxon>
        <taxon>Metazoa</taxon>
        <taxon>Ecdysozoa</taxon>
        <taxon>Nematoda</taxon>
        <taxon>Chromadorea</taxon>
        <taxon>Rhabditida</taxon>
        <taxon>Rhabditina</taxon>
        <taxon>Rhabditomorpha</taxon>
        <taxon>Rhabditoidea</taxon>
        <taxon>Rhabditidae</taxon>
        <taxon>Peloderinae</taxon>
        <taxon>Caenorhabditis</taxon>
    </lineage>
</organism>
<sequence>MLFLLSLLIPLATTRITPYDLSCSIHNGTHNVYSSTAASCQNVLSDEYCNIAYIPADPYSPVVAEGNDADRPLLCYTLGTATPSPLNQDARSAAIANCPKTCGYCCLTNAYKCQNLLYPRVNCKNVSKAMCLSPLWRQILAEDCPATCGFCDLNGCIDLVVGCENDPSICHTVGLEDFVNQNCRMTCNRCSVGTQQPCRGRR</sequence>
<dbReference type="Proteomes" id="UP000095282">
    <property type="component" value="Unplaced"/>
</dbReference>
<dbReference type="PROSITE" id="PS51670">
    <property type="entry name" value="SHKT"/>
    <property type="match status" value="1"/>
</dbReference>